<evidence type="ECO:0000313" key="2">
    <source>
        <dbReference type="EMBL" id="MFG6076978.1"/>
    </source>
</evidence>
<name>A0ABW7CLS3_9GAMM</name>
<keyword evidence="1" id="KW-0812">Transmembrane</keyword>
<gene>
    <name evidence="2" type="ORF">AB3U87_11480</name>
</gene>
<dbReference type="RefSeq" id="WP_394149051.1">
    <property type="nucleotide sequence ID" value="NZ_JBGCUC010000009.1"/>
</dbReference>
<accession>A0ABW7CLS3</accession>
<dbReference type="EMBL" id="JBGCUC010000009">
    <property type="protein sequence ID" value="MFG6076978.1"/>
    <property type="molecule type" value="Genomic_DNA"/>
</dbReference>
<dbReference type="Proteomes" id="UP001605250">
    <property type="component" value="Unassembled WGS sequence"/>
</dbReference>
<organism evidence="2 3">
    <name type="scientific">Erwinia plantamica</name>
    <dbReference type="NCBI Taxonomy" id="3237104"/>
    <lineage>
        <taxon>Bacteria</taxon>
        <taxon>Pseudomonadati</taxon>
        <taxon>Pseudomonadota</taxon>
        <taxon>Gammaproteobacteria</taxon>
        <taxon>Enterobacterales</taxon>
        <taxon>Erwiniaceae</taxon>
        <taxon>Erwinia</taxon>
    </lineage>
</organism>
<reference evidence="2 3" key="1">
    <citation type="submission" date="2024-07" db="EMBL/GenBank/DDBJ databases">
        <title>Novel bacterial strain Erwinia sp. OPT-41 promoting growth of various crops.</title>
        <authorList>
            <person name="Egorshina A."/>
            <person name="Lukyantsev M.A."/>
            <person name="Golubev S.N."/>
            <person name="Muratova A.Y."/>
            <person name="Bulygina E.A."/>
        </authorList>
    </citation>
    <scope>NUCLEOTIDE SEQUENCE [LARGE SCALE GENOMIC DNA]</scope>
    <source>
        <strain evidence="2 3">OPT-41</strain>
    </source>
</reference>
<protein>
    <submittedName>
        <fullName evidence="2">Uncharacterized protein</fullName>
    </submittedName>
</protein>
<evidence type="ECO:0000313" key="3">
    <source>
        <dbReference type="Proteomes" id="UP001605250"/>
    </source>
</evidence>
<keyword evidence="1" id="KW-0472">Membrane</keyword>
<feature type="transmembrane region" description="Helical" evidence="1">
    <location>
        <begin position="6"/>
        <end position="26"/>
    </location>
</feature>
<sequence>MSNLEIISISLNVVLILIVLFAKAFVSSWVKSSVEETFKINSEKREQEHTRKLKAELVADLIAEWTTPTEDRKRLRELTLKSFIWLPKNIAEEVSGVLSHSQPNFRKVIGMVREHLLEEQLSGDALDYNKVISFGLTPHEKKIKEKNDN</sequence>
<keyword evidence="3" id="KW-1185">Reference proteome</keyword>
<evidence type="ECO:0000256" key="1">
    <source>
        <dbReference type="SAM" id="Phobius"/>
    </source>
</evidence>
<keyword evidence="1" id="KW-1133">Transmembrane helix</keyword>
<comment type="caution">
    <text evidence="2">The sequence shown here is derived from an EMBL/GenBank/DDBJ whole genome shotgun (WGS) entry which is preliminary data.</text>
</comment>
<proteinExistence type="predicted"/>